<feature type="compositionally biased region" description="Basic residues" evidence="1">
    <location>
        <begin position="183"/>
        <end position="192"/>
    </location>
</feature>
<dbReference type="AlphaFoldDB" id="A0A6J4SKY4"/>
<proteinExistence type="predicted"/>
<accession>A0A6J4SKY4</accession>
<feature type="compositionally biased region" description="Basic residues" evidence="1">
    <location>
        <begin position="117"/>
        <end position="134"/>
    </location>
</feature>
<feature type="compositionally biased region" description="Basic residues" evidence="1">
    <location>
        <begin position="268"/>
        <end position="285"/>
    </location>
</feature>
<organism evidence="2">
    <name type="scientific">uncultured Solirubrobacteraceae bacterium</name>
    <dbReference type="NCBI Taxonomy" id="1162706"/>
    <lineage>
        <taxon>Bacteria</taxon>
        <taxon>Bacillati</taxon>
        <taxon>Actinomycetota</taxon>
        <taxon>Thermoleophilia</taxon>
        <taxon>Solirubrobacterales</taxon>
        <taxon>Solirubrobacteraceae</taxon>
        <taxon>environmental samples</taxon>
    </lineage>
</organism>
<feature type="non-terminal residue" evidence="2">
    <location>
        <position position="1"/>
    </location>
</feature>
<protein>
    <submittedName>
        <fullName evidence="2">GH13_11 / GH13 / CBM48</fullName>
        <ecNumber evidence="2">3.2.1.196</ecNumber>
    </submittedName>
</protein>
<feature type="compositionally biased region" description="Basic and acidic residues" evidence="1">
    <location>
        <begin position="135"/>
        <end position="145"/>
    </location>
</feature>
<dbReference type="EC" id="3.2.1.196" evidence="2"/>
<feature type="compositionally biased region" description="Low complexity" evidence="1">
    <location>
        <begin position="54"/>
        <end position="72"/>
    </location>
</feature>
<feature type="compositionally biased region" description="Basic and acidic residues" evidence="1">
    <location>
        <begin position="289"/>
        <end position="306"/>
    </location>
</feature>
<dbReference type="EMBL" id="CADCVT010000156">
    <property type="protein sequence ID" value="CAA9495096.1"/>
    <property type="molecule type" value="Genomic_DNA"/>
</dbReference>
<feature type="compositionally biased region" description="Basic and acidic residues" evidence="1">
    <location>
        <begin position="195"/>
        <end position="209"/>
    </location>
</feature>
<feature type="compositionally biased region" description="Basic residues" evidence="1">
    <location>
        <begin position="28"/>
        <end position="48"/>
    </location>
</feature>
<sequence length="306" mass="34209">EPRRVAGPPVPTRGELGRRGDELLALQRARRARRAVPVRRERRRRAHPGHPPDRAQLALLPAGRRAGPALRLPRPRPVRAGRGTPVQPAQAAHRSVREGDRGRHSVGGGQRAAVRARGGRSARRRRPRHRRDRQRARDPEVDRHRLGLRLGGRRAAAAPVERDGHLRGARQGLHEAAPGRARAPARHVRRAGVGRGDRAPRVARRDRGRAAARPPHRRRALPRRAGPDELLGLLLDRLPRAARRLQRVGHPRRAGLGVQGHGQVPAPARHRGDPRRRLQPHRRGQPPRPDARLQGHRQRELLPAHA</sequence>
<keyword evidence="2" id="KW-0326">Glycosidase</keyword>
<gene>
    <name evidence="2" type="ORF">AVDCRST_MAG85-1425</name>
</gene>
<evidence type="ECO:0000313" key="2">
    <source>
        <dbReference type="EMBL" id="CAA9495096.1"/>
    </source>
</evidence>
<feature type="region of interest" description="Disordered" evidence="1">
    <location>
        <begin position="248"/>
        <end position="306"/>
    </location>
</feature>
<feature type="region of interest" description="Disordered" evidence="1">
    <location>
        <begin position="1"/>
        <end position="224"/>
    </location>
</feature>
<dbReference type="GO" id="GO:0120549">
    <property type="term" value="F:limit dextrin alpha-1,6-maltotetraose-hydrolase activity"/>
    <property type="evidence" value="ECO:0007669"/>
    <property type="project" value="UniProtKB-EC"/>
</dbReference>
<reference evidence="2" key="1">
    <citation type="submission" date="2020-02" db="EMBL/GenBank/DDBJ databases">
        <authorList>
            <person name="Meier V. D."/>
        </authorList>
    </citation>
    <scope>NUCLEOTIDE SEQUENCE</scope>
    <source>
        <strain evidence="2">AVDCRST_MAG85</strain>
    </source>
</reference>
<name>A0A6J4SKY4_9ACTN</name>
<evidence type="ECO:0000256" key="1">
    <source>
        <dbReference type="SAM" id="MobiDB-lite"/>
    </source>
</evidence>
<feature type="non-terminal residue" evidence="2">
    <location>
        <position position="306"/>
    </location>
</feature>
<keyword evidence="2" id="KW-0378">Hydrolase</keyword>